<dbReference type="eggNOG" id="KOG0032">
    <property type="taxonomic scope" value="Eukaryota"/>
</dbReference>
<feature type="compositionally biased region" description="Polar residues" evidence="5">
    <location>
        <begin position="715"/>
        <end position="732"/>
    </location>
</feature>
<name>G0QYQ7_ICHMU</name>
<dbReference type="Gene3D" id="1.10.238.10">
    <property type="entry name" value="EF-hand"/>
    <property type="match status" value="6"/>
</dbReference>
<proteinExistence type="predicted"/>
<dbReference type="Pfam" id="PF13499">
    <property type="entry name" value="EF-hand_7"/>
    <property type="match status" value="2"/>
</dbReference>
<protein>
    <recommendedName>
        <fullName evidence="6">EF-hand domain-containing protein</fullName>
    </recommendedName>
</protein>
<dbReference type="PROSITE" id="PS50222">
    <property type="entry name" value="EF_HAND_2"/>
    <property type="match status" value="5"/>
</dbReference>
<dbReference type="InterPro" id="IPR011992">
    <property type="entry name" value="EF-hand-dom_pair"/>
</dbReference>
<dbReference type="STRING" id="857967.G0QYQ7"/>
<feature type="coiled-coil region" evidence="4">
    <location>
        <begin position="368"/>
        <end position="395"/>
    </location>
</feature>
<dbReference type="PANTHER" id="PTHR34524:SF6">
    <property type="entry name" value="CALCYPHOSINE LIKE"/>
    <property type="match status" value="1"/>
</dbReference>
<dbReference type="AlphaFoldDB" id="G0QYQ7"/>
<dbReference type="PROSITE" id="PS00018">
    <property type="entry name" value="EF_HAND_1"/>
    <property type="match status" value="2"/>
</dbReference>
<evidence type="ECO:0000256" key="5">
    <source>
        <dbReference type="SAM" id="MobiDB-lite"/>
    </source>
</evidence>
<dbReference type="InterPro" id="IPR018247">
    <property type="entry name" value="EF_Hand_1_Ca_BS"/>
</dbReference>
<keyword evidence="4" id="KW-0175">Coiled coil</keyword>
<evidence type="ECO:0000313" key="8">
    <source>
        <dbReference type="Proteomes" id="UP000008983"/>
    </source>
</evidence>
<dbReference type="SUPFAM" id="SSF47473">
    <property type="entry name" value="EF-hand"/>
    <property type="match status" value="3"/>
</dbReference>
<dbReference type="InParanoid" id="G0QYQ7"/>
<feature type="domain" description="EF-hand" evidence="6">
    <location>
        <begin position="42"/>
        <end position="77"/>
    </location>
</feature>
<accession>G0QYQ7</accession>
<dbReference type="CDD" id="cd00051">
    <property type="entry name" value="EFh"/>
    <property type="match status" value="2"/>
</dbReference>
<evidence type="ECO:0000256" key="2">
    <source>
        <dbReference type="ARBA" id="ARBA00022737"/>
    </source>
</evidence>
<sequence>YTSGVFAQQALIKIFKFFDLSNSGFLCKNQFFRGLAKLGVVPQIQDTDKIFACFDKNETEKIDYKEFVQNIMQISDFSNIIPDKISKQYFFIKIFKYKKSCKKQENIGYQKNKLPKNYQQVCQQFCQKVQQILKQRGLASLLGLGIMFKSMTLNGKKQINQDQFENAIREYKIYEEADVLNQVFQFFDKHDNGLINYEDFLNYIKMPYNNYRTSLVTQIFNQLDRANVGVINNYLIKSSFNPQAHPDVLQNKKSQEDVNLEFRSCFESYLDYRVKKKKIILYQQKTKIKDILDDKMTMEDFLDFYSFQIHHWLKDEDFKNYIISVWRQDSYQKSVCKQQQQQQQYQQQQFSPAFQNNSPARKSLLQLNNTENQSIQSQKRQMQNQEQQLNKEALSQLSKQQYSRNSKYKNNEDTISIASQASQATNSKYMRDNNVSERQLELILIRIKNRLASRGAKGFLQMERIFKVFLKNYFIFKYLKQKKQIADTDDDGRVNLNEFKKCIRDSRIDVTDSEINISFNLFDPEESGTINFFDFLNTLKGQMNEFRFNIVDSIFAKIDYNNTGIVTIQDIQRQFNARAHPDVKTTKKHEDEVYQDFFANLELHNKLYVFFFLFFFINLKQKSGVVNQEISKEQFFDYFNNYSASIQDDQFFETILVNTFKLSQQNQLTSKYAGHRNMFDPLKKGFLQDHHRYLINGGSVSSNAPYGTFQEPTDYATQQRPYSTQSRQSPVRQKSQQQYQNSSNALSECQDEIDPLEELKKKLNQRGIRGYLKLYSKLKSAYNQKKISSSVFAQCLQEQRIQCNECEFIFQKYSNQQGFDLDSFFKDLKGKIKEQRQALIVYAFQIMDNNRCGEVQLDDVLQNYNCQEHPYVKIGKLTEDEVLVDFQDSFESHLTIFNQSNLNKGKVHFNEFFEFYHIISATIDDDQFFEDMMVNCWNIQL</sequence>
<feature type="non-terminal residue" evidence="7">
    <location>
        <position position="1"/>
    </location>
</feature>
<dbReference type="RefSeq" id="XP_004030880.1">
    <property type="nucleotide sequence ID" value="XM_004030832.1"/>
</dbReference>
<evidence type="ECO:0000256" key="1">
    <source>
        <dbReference type="ARBA" id="ARBA00022723"/>
    </source>
</evidence>
<dbReference type="Proteomes" id="UP000008983">
    <property type="component" value="Unassembled WGS sequence"/>
</dbReference>
<evidence type="ECO:0000256" key="3">
    <source>
        <dbReference type="ARBA" id="ARBA00022837"/>
    </source>
</evidence>
<keyword evidence="2" id="KW-0677">Repeat</keyword>
<evidence type="ECO:0000259" key="6">
    <source>
        <dbReference type="PROSITE" id="PS50222"/>
    </source>
</evidence>
<gene>
    <name evidence="7" type="ORF">IMG5_151930</name>
</gene>
<dbReference type="SMART" id="SM00054">
    <property type="entry name" value="EFh"/>
    <property type="match status" value="6"/>
</dbReference>
<organism evidence="7 8">
    <name type="scientific">Ichthyophthirius multifiliis</name>
    <name type="common">White spot disease agent</name>
    <name type="synonym">Ich</name>
    <dbReference type="NCBI Taxonomy" id="5932"/>
    <lineage>
        <taxon>Eukaryota</taxon>
        <taxon>Sar</taxon>
        <taxon>Alveolata</taxon>
        <taxon>Ciliophora</taxon>
        <taxon>Intramacronucleata</taxon>
        <taxon>Oligohymenophorea</taxon>
        <taxon>Hymenostomatida</taxon>
        <taxon>Ophryoglenina</taxon>
        <taxon>Ichthyophthirius</taxon>
    </lineage>
</organism>
<dbReference type="InterPro" id="IPR051581">
    <property type="entry name" value="Ca-bind"/>
</dbReference>
<keyword evidence="8" id="KW-1185">Reference proteome</keyword>
<feature type="region of interest" description="Disordered" evidence="5">
    <location>
        <begin position="704"/>
        <end position="748"/>
    </location>
</feature>
<keyword evidence="3" id="KW-0106">Calcium</keyword>
<dbReference type="PANTHER" id="PTHR34524">
    <property type="entry name" value="CALCYPHOSIN"/>
    <property type="match status" value="1"/>
</dbReference>
<evidence type="ECO:0000256" key="4">
    <source>
        <dbReference type="SAM" id="Coils"/>
    </source>
</evidence>
<keyword evidence="1" id="KW-0479">Metal-binding</keyword>
<dbReference type="OMA" id="QKTHHAG"/>
<dbReference type="OrthoDB" id="444540at2759"/>
<dbReference type="GO" id="GO:0005509">
    <property type="term" value="F:calcium ion binding"/>
    <property type="evidence" value="ECO:0007669"/>
    <property type="project" value="InterPro"/>
</dbReference>
<reference evidence="7 8" key="1">
    <citation type="submission" date="2011-07" db="EMBL/GenBank/DDBJ databases">
        <authorList>
            <person name="Coyne R."/>
            <person name="Brami D."/>
            <person name="Johnson J."/>
            <person name="Hostetler J."/>
            <person name="Hannick L."/>
            <person name="Clark T."/>
            <person name="Cassidy-Hanley D."/>
            <person name="Inman J."/>
        </authorList>
    </citation>
    <scope>NUCLEOTIDE SEQUENCE [LARGE SCALE GENOMIC DNA]</scope>
    <source>
        <strain evidence="7 8">G5</strain>
    </source>
</reference>
<feature type="domain" description="EF-hand" evidence="6">
    <location>
        <begin position="175"/>
        <end position="210"/>
    </location>
</feature>
<feature type="domain" description="EF-hand" evidence="6">
    <location>
        <begin position="484"/>
        <end position="509"/>
    </location>
</feature>
<dbReference type="InterPro" id="IPR002048">
    <property type="entry name" value="EF_hand_dom"/>
</dbReference>
<feature type="domain" description="EF-hand" evidence="6">
    <location>
        <begin position="6"/>
        <end position="41"/>
    </location>
</feature>
<feature type="domain" description="EF-hand" evidence="6">
    <location>
        <begin position="510"/>
        <end position="545"/>
    </location>
</feature>
<feature type="compositionally biased region" description="Low complexity" evidence="5">
    <location>
        <begin position="733"/>
        <end position="744"/>
    </location>
</feature>
<dbReference type="GeneID" id="14905751"/>
<dbReference type="EMBL" id="GL984125">
    <property type="protein sequence ID" value="EGR29644.1"/>
    <property type="molecule type" value="Genomic_DNA"/>
</dbReference>
<evidence type="ECO:0000313" key="7">
    <source>
        <dbReference type="EMBL" id="EGR29644.1"/>
    </source>
</evidence>